<sequence length="111" mass="11795">MKNASILFGLFCFFLASTQNALSQPVGGNGSPINADCQFEIPPCETPIVSVPGKPPVSPPPAAGGGGIHNLPGASVFKETIIIPGNNMFEEFKLDQPKMLEMQKQLQNRSP</sequence>
<name>A0A1S7QRP3_AGRTU</name>
<evidence type="ECO:0000256" key="1">
    <source>
        <dbReference type="SAM" id="SignalP"/>
    </source>
</evidence>
<feature type="chain" id="PRO_5010571811" evidence="1">
    <location>
        <begin position="22"/>
        <end position="111"/>
    </location>
</feature>
<dbReference type="Proteomes" id="UP000191897">
    <property type="component" value="Unassembled WGS sequence"/>
</dbReference>
<feature type="signal peptide" evidence="1">
    <location>
        <begin position="1"/>
        <end position="21"/>
    </location>
</feature>
<organism evidence="2 3">
    <name type="scientific">Agrobacterium tumefaciens str. Kerr 14</name>
    <dbReference type="NCBI Taxonomy" id="1183424"/>
    <lineage>
        <taxon>Bacteria</taxon>
        <taxon>Pseudomonadati</taxon>
        <taxon>Pseudomonadota</taxon>
        <taxon>Alphaproteobacteria</taxon>
        <taxon>Hyphomicrobiales</taxon>
        <taxon>Rhizobiaceae</taxon>
        <taxon>Rhizobium/Agrobacterium group</taxon>
        <taxon>Agrobacterium</taxon>
        <taxon>Agrobacterium tumefaciens complex</taxon>
    </lineage>
</organism>
<gene>
    <name evidence="2" type="ORF">AGR4C_Cc80432</name>
</gene>
<keyword evidence="1" id="KW-0732">Signal</keyword>
<protein>
    <submittedName>
        <fullName evidence="2">Uncharacterized protein</fullName>
    </submittedName>
</protein>
<reference evidence="2 3" key="1">
    <citation type="submission" date="2016-01" db="EMBL/GenBank/DDBJ databases">
        <authorList>
            <person name="Oliw E.H."/>
        </authorList>
    </citation>
    <scope>NUCLEOTIDE SEQUENCE [LARGE SCALE GENOMIC DNA]</scope>
    <source>
        <strain evidence="2 3">Kerr 14</strain>
    </source>
</reference>
<accession>A0A1S7QRP3</accession>
<proteinExistence type="predicted"/>
<dbReference type="AlphaFoldDB" id="A0A1S7QRP3"/>
<dbReference type="EMBL" id="FBWC01000017">
    <property type="protein sequence ID" value="CUX40970.1"/>
    <property type="molecule type" value="Genomic_DNA"/>
</dbReference>
<evidence type="ECO:0000313" key="2">
    <source>
        <dbReference type="EMBL" id="CUX40970.1"/>
    </source>
</evidence>
<evidence type="ECO:0000313" key="3">
    <source>
        <dbReference type="Proteomes" id="UP000191897"/>
    </source>
</evidence>